<dbReference type="InParanoid" id="A0A7R8UF13"/>
<gene>
    <name evidence="2" type="ORF">HERILL_LOCUS2803</name>
</gene>
<dbReference type="AlphaFoldDB" id="A0A7R8UF13"/>
<feature type="region of interest" description="Disordered" evidence="1">
    <location>
        <begin position="55"/>
        <end position="103"/>
    </location>
</feature>
<dbReference type="EMBL" id="LR899009">
    <property type="protein sequence ID" value="CAD7079592.1"/>
    <property type="molecule type" value="Genomic_DNA"/>
</dbReference>
<organism evidence="2 3">
    <name type="scientific">Hermetia illucens</name>
    <name type="common">Black soldier fly</name>
    <dbReference type="NCBI Taxonomy" id="343691"/>
    <lineage>
        <taxon>Eukaryota</taxon>
        <taxon>Metazoa</taxon>
        <taxon>Ecdysozoa</taxon>
        <taxon>Arthropoda</taxon>
        <taxon>Hexapoda</taxon>
        <taxon>Insecta</taxon>
        <taxon>Pterygota</taxon>
        <taxon>Neoptera</taxon>
        <taxon>Endopterygota</taxon>
        <taxon>Diptera</taxon>
        <taxon>Brachycera</taxon>
        <taxon>Stratiomyomorpha</taxon>
        <taxon>Stratiomyidae</taxon>
        <taxon>Hermetiinae</taxon>
        <taxon>Hermetia</taxon>
    </lineage>
</organism>
<evidence type="ECO:0000256" key="1">
    <source>
        <dbReference type="SAM" id="MobiDB-lite"/>
    </source>
</evidence>
<name>A0A7R8UF13_HERIL</name>
<sequence length="103" mass="11979">MSEVVANNKRSALNIFKSRIPEPMKTVLTCRNPLTLEDAMDLLFNSGYAYVDASGQIQNRQSRPKNDIDDTNNNHNNSSSKQHRNNYYQPNKQNRHYHNNEQN</sequence>
<protein>
    <submittedName>
        <fullName evidence="2">Uncharacterized protein</fullName>
    </submittedName>
</protein>
<feature type="compositionally biased region" description="Low complexity" evidence="1">
    <location>
        <begin position="71"/>
        <end position="80"/>
    </location>
</feature>
<reference evidence="2 3" key="1">
    <citation type="submission" date="2020-11" db="EMBL/GenBank/DDBJ databases">
        <authorList>
            <person name="Wallbank WR R."/>
            <person name="Pardo Diaz C."/>
            <person name="Kozak K."/>
            <person name="Martin S."/>
            <person name="Jiggins C."/>
            <person name="Moest M."/>
            <person name="Warren A I."/>
            <person name="Generalovic N T."/>
            <person name="Byers J.R.P. K."/>
            <person name="Montejo-Kovacevich G."/>
            <person name="Yen C E."/>
        </authorList>
    </citation>
    <scope>NUCLEOTIDE SEQUENCE [LARGE SCALE GENOMIC DNA]</scope>
</reference>
<accession>A0A7R8UF13</accession>
<dbReference type="Proteomes" id="UP000594454">
    <property type="component" value="Chromosome 1"/>
</dbReference>
<evidence type="ECO:0000313" key="3">
    <source>
        <dbReference type="Proteomes" id="UP000594454"/>
    </source>
</evidence>
<proteinExistence type="predicted"/>
<keyword evidence="3" id="KW-1185">Reference proteome</keyword>
<evidence type="ECO:0000313" key="2">
    <source>
        <dbReference type="EMBL" id="CAD7079592.1"/>
    </source>
</evidence>